<protein>
    <submittedName>
        <fullName evidence="1">Uncharacterized protein</fullName>
    </submittedName>
</protein>
<comment type="caution">
    <text evidence="1">The sequence shown here is derived from an EMBL/GenBank/DDBJ whole genome shotgun (WGS) entry which is preliminary data.</text>
</comment>
<sequence>MNVAYLASQLTAFRYWRSLAGPRRAVSSSSALELHLEQLQEFSLRIRVTKAKIKSVKLDSVLQHIEEIKDKKAIVWALHHKAFPDFHKKLALQTAAFLWI</sequence>
<evidence type="ECO:0000313" key="1">
    <source>
        <dbReference type="EMBL" id="KAI1516402.1"/>
    </source>
</evidence>
<evidence type="ECO:0000313" key="2">
    <source>
        <dbReference type="Proteomes" id="UP000249757"/>
    </source>
</evidence>
<dbReference type="AlphaFoldDB" id="A0A922T213"/>
<dbReference type="Proteomes" id="UP000249757">
    <property type="component" value="Unassembled WGS sequence"/>
</dbReference>
<name>A0A922T213_9PLEO</name>
<organism evidence="1 2">
    <name type="scientific">Pyrenophora tritici-repentis</name>
    <dbReference type="NCBI Taxonomy" id="45151"/>
    <lineage>
        <taxon>Eukaryota</taxon>
        <taxon>Fungi</taxon>
        <taxon>Dikarya</taxon>
        <taxon>Ascomycota</taxon>
        <taxon>Pezizomycotina</taxon>
        <taxon>Dothideomycetes</taxon>
        <taxon>Pleosporomycetidae</taxon>
        <taxon>Pleosporales</taxon>
        <taxon>Pleosporineae</taxon>
        <taxon>Pleosporaceae</taxon>
        <taxon>Pyrenophora</taxon>
    </lineage>
</organism>
<gene>
    <name evidence="1" type="ORF">Ptr86124_004939</name>
</gene>
<accession>A0A922T213</accession>
<dbReference type="EMBL" id="NRDI02000005">
    <property type="protein sequence ID" value="KAI1516402.1"/>
    <property type="molecule type" value="Genomic_DNA"/>
</dbReference>
<keyword evidence="2" id="KW-1185">Reference proteome</keyword>
<reference evidence="2" key="1">
    <citation type="journal article" date="2022" name="Microb. Genom.">
        <title>A global pangenome for the wheat fungal pathogen Pyrenophora tritici-repentis and prediction of effector protein structural homology.</title>
        <authorList>
            <person name="Moolhuijzen P.M."/>
            <person name="See P.T."/>
            <person name="Shi G."/>
            <person name="Powell H.R."/>
            <person name="Cockram J."/>
            <person name="Jorgensen L.N."/>
            <person name="Benslimane H."/>
            <person name="Strelkov S.E."/>
            <person name="Turner J."/>
            <person name="Liu Z."/>
            <person name="Moffat C.S."/>
        </authorList>
    </citation>
    <scope>NUCLEOTIDE SEQUENCE [LARGE SCALE GENOMIC DNA]</scope>
</reference>
<proteinExistence type="predicted"/>